<feature type="transmembrane region" description="Helical" evidence="6">
    <location>
        <begin position="97"/>
        <end position="117"/>
    </location>
</feature>
<dbReference type="PANTHER" id="PTHR21324:SF2">
    <property type="entry name" value="EG:22E5.9 PROTEIN"/>
    <property type="match status" value="1"/>
</dbReference>
<evidence type="ECO:0000256" key="5">
    <source>
        <dbReference type="ARBA" id="ARBA00023136"/>
    </source>
</evidence>
<comment type="caution">
    <text evidence="8">The sequence shown here is derived from an EMBL/GenBank/DDBJ whole genome shotgun (WGS) entry which is preliminary data.</text>
</comment>
<evidence type="ECO:0000256" key="3">
    <source>
        <dbReference type="ARBA" id="ARBA00022692"/>
    </source>
</evidence>
<feature type="transmembrane region" description="Helical" evidence="6">
    <location>
        <begin position="51"/>
        <end position="76"/>
    </location>
</feature>
<evidence type="ECO:0000256" key="4">
    <source>
        <dbReference type="ARBA" id="ARBA00022989"/>
    </source>
</evidence>
<keyword evidence="4 6" id="KW-1133">Transmembrane helix</keyword>
<organism evidence="8 9">
    <name type="scientific">Cylicocyclus nassatus</name>
    <name type="common">Nematode worm</name>
    <dbReference type="NCBI Taxonomy" id="53992"/>
    <lineage>
        <taxon>Eukaryota</taxon>
        <taxon>Metazoa</taxon>
        <taxon>Ecdysozoa</taxon>
        <taxon>Nematoda</taxon>
        <taxon>Chromadorea</taxon>
        <taxon>Rhabditida</taxon>
        <taxon>Rhabditina</taxon>
        <taxon>Rhabditomorpha</taxon>
        <taxon>Strongyloidea</taxon>
        <taxon>Strongylidae</taxon>
        <taxon>Cylicocyclus</taxon>
    </lineage>
</organism>
<dbReference type="GO" id="GO:0012505">
    <property type="term" value="C:endomembrane system"/>
    <property type="evidence" value="ECO:0007669"/>
    <property type="project" value="UniProtKB-SubCell"/>
</dbReference>
<keyword evidence="9" id="KW-1185">Reference proteome</keyword>
<evidence type="ECO:0000313" key="9">
    <source>
        <dbReference type="Proteomes" id="UP001176961"/>
    </source>
</evidence>
<keyword evidence="5 6" id="KW-0472">Membrane</keyword>
<name>A0AA36H1J3_CYLNA</name>
<dbReference type="Proteomes" id="UP001176961">
    <property type="component" value="Unassembled WGS sequence"/>
</dbReference>
<protein>
    <recommendedName>
        <fullName evidence="7">CWH43-like N-terminal domain-containing protein</fullName>
    </recommendedName>
</protein>
<feature type="transmembrane region" description="Helical" evidence="6">
    <location>
        <begin position="161"/>
        <end position="179"/>
    </location>
</feature>
<feature type="transmembrane region" description="Helical" evidence="6">
    <location>
        <begin position="219"/>
        <end position="236"/>
    </location>
</feature>
<keyword evidence="3 6" id="KW-0812">Transmembrane</keyword>
<comment type="subcellular location">
    <subcellularLocation>
        <location evidence="1">Endomembrane system</location>
        <topology evidence="1">Multi-pass membrane protein</topology>
    </subcellularLocation>
</comment>
<evidence type="ECO:0000313" key="8">
    <source>
        <dbReference type="EMBL" id="CAJ0602085.1"/>
    </source>
</evidence>
<dbReference type="InterPro" id="IPR050911">
    <property type="entry name" value="DRAM/TMEM150_Autophagy_Mod"/>
</dbReference>
<dbReference type="EMBL" id="CATQJL010000305">
    <property type="protein sequence ID" value="CAJ0602085.1"/>
    <property type="molecule type" value="Genomic_DNA"/>
</dbReference>
<reference evidence="8" key="1">
    <citation type="submission" date="2023-07" db="EMBL/GenBank/DDBJ databases">
        <authorList>
            <consortium name="CYATHOMIX"/>
        </authorList>
    </citation>
    <scope>NUCLEOTIDE SEQUENCE</scope>
    <source>
        <strain evidence="8">N/A</strain>
    </source>
</reference>
<dbReference type="InterPro" id="IPR019402">
    <property type="entry name" value="CWH43_N"/>
</dbReference>
<proteinExistence type="inferred from homology"/>
<feature type="transmembrane region" description="Helical" evidence="6">
    <location>
        <begin position="129"/>
        <end position="149"/>
    </location>
</feature>
<accession>A0AA36H1J3</accession>
<dbReference type="PANTHER" id="PTHR21324">
    <property type="entry name" value="FASTING-INDUCIBLE INTEGRAL MEMBRANE PROTEIN TM6P1-RELATED"/>
    <property type="match status" value="1"/>
</dbReference>
<dbReference type="Pfam" id="PF10277">
    <property type="entry name" value="Frag1"/>
    <property type="match status" value="1"/>
</dbReference>
<sequence length="258" mass="29259">MILRHIWLMPVLSVAFTLAGMFSGYIIGIISKHYPPLLPLISDGGAYEPEAAVFGQLLNIASFLYIITVYVIHLQIFEYYGHYQKFKRTKWWYGSQVLMYTGYTSAFGLMLVANFRYTEIGTVHQIGALLGFFTMVLYGWGHVIFAYTVNPRLISLLLCHFRLLIMIVTTGCLIVQNVAGYSNIFDAKGAGAFPGFNKIDRSQQSPFYKRLIAATTTEWGMVLAMQLFILTFVAELRMIHIQAPRVIIVRDRKDGEIG</sequence>
<evidence type="ECO:0000256" key="6">
    <source>
        <dbReference type="SAM" id="Phobius"/>
    </source>
</evidence>
<gene>
    <name evidence="8" type="ORF">CYNAS_LOCUS14068</name>
</gene>
<evidence type="ECO:0000256" key="1">
    <source>
        <dbReference type="ARBA" id="ARBA00004127"/>
    </source>
</evidence>
<evidence type="ECO:0000259" key="7">
    <source>
        <dbReference type="Pfam" id="PF10277"/>
    </source>
</evidence>
<evidence type="ECO:0000256" key="2">
    <source>
        <dbReference type="ARBA" id="ARBA00006565"/>
    </source>
</evidence>
<feature type="transmembrane region" description="Helical" evidence="6">
    <location>
        <begin position="7"/>
        <end position="31"/>
    </location>
</feature>
<feature type="domain" description="CWH43-like N-terminal" evidence="7">
    <location>
        <begin position="6"/>
        <end position="238"/>
    </location>
</feature>
<dbReference type="AlphaFoldDB" id="A0AA36H1J3"/>
<comment type="similarity">
    <text evidence="2">Belongs to the DRAM/TMEM150 family.</text>
</comment>